<dbReference type="InterPro" id="IPR029058">
    <property type="entry name" value="AB_hydrolase_fold"/>
</dbReference>
<organism evidence="4 5">
    <name type="scientific">Macrophomina phaseolina</name>
    <dbReference type="NCBI Taxonomy" id="35725"/>
    <lineage>
        <taxon>Eukaryota</taxon>
        <taxon>Fungi</taxon>
        <taxon>Dikarya</taxon>
        <taxon>Ascomycota</taxon>
        <taxon>Pezizomycotina</taxon>
        <taxon>Dothideomycetes</taxon>
        <taxon>Dothideomycetes incertae sedis</taxon>
        <taxon>Botryosphaeriales</taxon>
        <taxon>Botryosphaeriaceae</taxon>
        <taxon>Macrophomina</taxon>
    </lineage>
</organism>
<comment type="caution">
    <text evidence="4">The sequence shown here is derived from an EMBL/GenBank/DDBJ whole genome shotgun (WGS) entry which is preliminary data.</text>
</comment>
<keyword evidence="2 4" id="KW-0378">Hydrolase</keyword>
<name>A0ABQ8FWC5_9PEZI</name>
<dbReference type="EMBL" id="JAGTJR010000057">
    <property type="protein sequence ID" value="KAH7025570.1"/>
    <property type="molecule type" value="Genomic_DNA"/>
</dbReference>
<dbReference type="PANTHER" id="PTHR21661">
    <property type="entry name" value="EPOXIDE HYDROLASE 1-RELATED"/>
    <property type="match status" value="1"/>
</dbReference>
<dbReference type="Pfam" id="PF06441">
    <property type="entry name" value="EHN"/>
    <property type="match status" value="1"/>
</dbReference>
<dbReference type="SUPFAM" id="SSF53474">
    <property type="entry name" value="alpha/beta-Hydrolases"/>
    <property type="match status" value="1"/>
</dbReference>
<dbReference type="GO" id="GO:0016787">
    <property type="term" value="F:hydrolase activity"/>
    <property type="evidence" value="ECO:0007669"/>
    <property type="project" value="UniProtKB-KW"/>
</dbReference>
<reference evidence="4 5" key="1">
    <citation type="journal article" date="2021" name="Nat. Commun.">
        <title>Genetic determinants of endophytism in the Arabidopsis root mycobiome.</title>
        <authorList>
            <person name="Mesny F."/>
            <person name="Miyauchi S."/>
            <person name="Thiergart T."/>
            <person name="Pickel B."/>
            <person name="Atanasova L."/>
            <person name="Karlsson M."/>
            <person name="Huettel B."/>
            <person name="Barry K.W."/>
            <person name="Haridas S."/>
            <person name="Chen C."/>
            <person name="Bauer D."/>
            <person name="Andreopoulos W."/>
            <person name="Pangilinan J."/>
            <person name="LaButti K."/>
            <person name="Riley R."/>
            <person name="Lipzen A."/>
            <person name="Clum A."/>
            <person name="Drula E."/>
            <person name="Henrissat B."/>
            <person name="Kohler A."/>
            <person name="Grigoriev I.V."/>
            <person name="Martin F.M."/>
            <person name="Hacquard S."/>
        </authorList>
    </citation>
    <scope>NUCLEOTIDE SEQUENCE [LARGE SCALE GENOMIC DNA]</scope>
    <source>
        <strain evidence="4 5">MPI-SDFR-AT-0080</strain>
    </source>
</reference>
<feature type="domain" description="Epoxide hydrolase N-terminal" evidence="3">
    <location>
        <begin position="6"/>
        <end position="113"/>
    </location>
</feature>
<evidence type="ECO:0000313" key="4">
    <source>
        <dbReference type="EMBL" id="KAH7025570.1"/>
    </source>
</evidence>
<comment type="similarity">
    <text evidence="1">Belongs to the peptidase S33 family.</text>
</comment>
<dbReference type="Gene3D" id="3.40.50.1820">
    <property type="entry name" value="alpha/beta hydrolase"/>
    <property type="match status" value="1"/>
</dbReference>
<accession>A0ABQ8FWC5</accession>
<dbReference type="PRINTS" id="PR00412">
    <property type="entry name" value="EPOXHYDRLASE"/>
</dbReference>
<sequence length="386" mass="44310">MSDGNIQPFTVDVPHEEVERLKKKLEDTRLPGREIVPGAGANYGPPYDWAKSLHETWLTEFDWFTVQEEINRAPHFITSVEDIKLHFVHARSKSASAIPLLMIHGWPGSFWEFSQVWDKLSSPADSADQSFHVVVPSMPGFCWSDWPPRAGWTMQDNARIFDKLMKRLGYGQYMVQCGDWGHFVGRELGAQYGDSCKLVHFNFAPSPLPEGVEYTPREKAVAERVDEWLRNHMGYAVCMRSRPHTIGLALNDNPMGILMWVGEKFIEASNPETQRRPFWTKAILTTASLYYFTGCIMPSMLCYSENVHHEHFVAFALEQRNYIKVPFGYTSFFWDTEPSSKRAVERTGRLVYYRERDDGGHFAALENPTGLAQDVRELAGKWWGTS</sequence>
<dbReference type="InterPro" id="IPR000639">
    <property type="entry name" value="Epox_hydrolase-like"/>
</dbReference>
<evidence type="ECO:0000313" key="5">
    <source>
        <dbReference type="Proteomes" id="UP000774617"/>
    </source>
</evidence>
<gene>
    <name evidence="4" type="ORF">B0J12DRAFT_610000</name>
</gene>
<dbReference type="PIRSF" id="PIRSF001112">
    <property type="entry name" value="Epoxide_hydrolase"/>
    <property type="match status" value="1"/>
</dbReference>
<dbReference type="PANTHER" id="PTHR21661:SF79">
    <property type="entry name" value="EPOXIDE HYDROLASE"/>
    <property type="match status" value="1"/>
</dbReference>
<proteinExistence type="inferred from homology"/>
<dbReference type="Proteomes" id="UP000774617">
    <property type="component" value="Unassembled WGS sequence"/>
</dbReference>
<evidence type="ECO:0000259" key="3">
    <source>
        <dbReference type="Pfam" id="PF06441"/>
    </source>
</evidence>
<protein>
    <submittedName>
        <fullName evidence="4">Alpha/Beta hydrolase protein</fullName>
    </submittedName>
</protein>
<dbReference type="InterPro" id="IPR010497">
    <property type="entry name" value="Epoxide_hydro_N"/>
</dbReference>
<dbReference type="InterPro" id="IPR016292">
    <property type="entry name" value="Epoxide_hydrolase"/>
</dbReference>
<evidence type="ECO:0000256" key="1">
    <source>
        <dbReference type="ARBA" id="ARBA00010088"/>
    </source>
</evidence>
<evidence type="ECO:0000256" key="2">
    <source>
        <dbReference type="ARBA" id="ARBA00022801"/>
    </source>
</evidence>
<keyword evidence="5" id="KW-1185">Reference proteome</keyword>